<dbReference type="InterPro" id="IPR043917">
    <property type="entry name" value="DUF5753"/>
</dbReference>
<proteinExistence type="predicted"/>
<sequence>MTGGRKKSWGSTMSKAATDGDGRARTVREPTWVLDGAERAVVDEVVAAAGRVVVYDPHAVPAALRTEAYAAAVSGSVRDLTGNQLALIPEHCLTRPDIPVEVAGEQLARLLDNPGAWRVVPASHPTSPGFTVLEVEHFHPIVHIELLGRQVILEDRGTTTRYLELAQELERACLPADEGVALVEAVLRSG</sequence>
<reference evidence="3 4" key="1">
    <citation type="submission" date="2016-10" db="EMBL/GenBank/DDBJ databases">
        <title>The Draft Genome Sequence of Actinokineospora bangkokensis 44EHWT reveals the biosynthetic pathway of antifungal compounds Thailandins with unusual extender unit butylmalonyl-CoA.</title>
        <authorList>
            <person name="Greule A."/>
            <person name="Intra B."/>
            <person name="Flemming S."/>
            <person name="Rommel M.G."/>
            <person name="Panbangred W."/>
            <person name="Bechthold A."/>
        </authorList>
    </citation>
    <scope>NUCLEOTIDE SEQUENCE [LARGE SCALE GENOMIC DNA]</scope>
    <source>
        <strain evidence="3 4">44EHW</strain>
    </source>
</reference>
<evidence type="ECO:0000259" key="2">
    <source>
        <dbReference type="Pfam" id="PF19054"/>
    </source>
</evidence>
<dbReference type="STRING" id="1193682.BJP25_18690"/>
<keyword evidence="4" id="KW-1185">Reference proteome</keyword>
<evidence type="ECO:0000313" key="3">
    <source>
        <dbReference type="EMBL" id="OLR92992.1"/>
    </source>
</evidence>
<feature type="domain" description="DUF5753" evidence="2">
    <location>
        <begin position="86"/>
        <end position="183"/>
    </location>
</feature>
<evidence type="ECO:0000256" key="1">
    <source>
        <dbReference type="SAM" id="MobiDB-lite"/>
    </source>
</evidence>
<organism evidence="3 4">
    <name type="scientific">Actinokineospora bangkokensis</name>
    <dbReference type="NCBI Taxonomy" id="1193682"/>
    <lineage>
        <taxon>Bacteria</taxon>
        <taxon>Bacillati</taxon>
        <taxon>Actinomycetota</taxon>
        <taxon>Actinomycetes</taxon>
        <taxon>Pseudonocardiales</taxon>
        <taxon>Pseudonocardiaceae</taxon>
        <taxon>Actinokineospora</taxon>
    </lineage>
</organism>
<dbReference type="Pfam" id="PF19054">
    <property type="entry name" value="DUF5753"/>
    <property type="match status" value="1"/>
</dbReference>
<name>A0A1Q9LLT2_9PSEU</name>
<feature type="region of interest" description="Disordered" evidence="1">
    <location>
        <begin position="1"/>
        <end position="25"/>
    </location>
</feature>
<dbReference type="AlphaFoldDB" id="A0A1Q9LLT2"/>
<protein>
    <recommendedName>
        <fullName evidence="2">DUF5753 domain-containing protein</fullName>
    </recommendedName>
</protein>
<accession>A0A1Q9LLT2</accession>
<dbReference type="Proteomes" id="UP000186040">
    <property type="component" value="Unassembled WGS sequence"/>
</dbReference>
<comment type="caution">
    <text evidence="3">The sequence shown here is derived from an EMBL/GenBank/DDBJ whole genome shotgun (WGS) entry which is preliminary data.</text>
</comment>
<dbReference type="EMBL" id="MKQR01000013">
    <property type="protein sequence ID" value="OLR92992.1"/>
    <property type="molecule type" value="Genomic_DNA"/>
</dbReference>
<evidence type="ECO:0000313" key="4">
    <source>
        <dbReference type="Proteomes" id="UP000186040"/>
    </source>
</evidence>
<gene>
    <name evidence="3" type="ORF">BJP25_18690</name>
</gene>